<dbReference type="Proteomes" id="UP001279734">
    <property type="component" value="Unassembled WGS sequence"/>
</dbReference>
<evidence type="ECO:0000313" key="1">
    <source>
        <dbReference type="EMBL" id="GMH21331.1"/>
    </source>
</evidence>
<name>A0AAD3XZ47_NEPGR</name>
<comment type="caution">
    <text evidence="1">The sequence shown here is derived from an EMBL/GenBank/DDBJ whole genome shotgun (WGS) entry which is preliminary data.</text>
</comment>
<gene>
    <name evidence="1" type="ORF">Nepgr_023173</name>
</gene>
<reference evidence="1" key="1">
    <citation type="submission" date="2023-05" db="EMBL/GenBank/DDBJ databases">
        <title>Nepenthes gracilis genome sequencing.</title>
        <authorList>
            <person name="Fukushima K."/>
        </authorList>
    </citation>
    <scope>NUCLEOTIDE SEQUENCE</scope>
    <source>
        <strain evidence="1">SING2019-196</strain>
    </source>
</reference>
<evidence type="ECO:0000313" key="2">
    <source>
        <dbReference type="Proteomes" id="UP001279734"/>
    </source>
</evidence>
<dbReference type="AlphaFoldDB" id="A0AAD3XZ47"/>
<keyword evidence="2" id="KW-1185">Reference proteome</keyword>
<organism evidence="1 2">
    <name type="scientific">Nepenthes gracilis</name>
    <name type="common">Slender pitcher plant</name>
    <dbReference type="NCBI Taxonomy" id="150966"/>
    <lineage>
        <taxon>Eukaryota</taxon>
        <taxon>Viridiplantae</taxon>
        <taxon>Streptophyta</taxon>
        <taxon>Embryophyta</taxon>
        <taxon>Tracheophyta</taxon>
        <taxon>Spermatophyta</taxon>
        <taxon>Magnoliopsida</taxon>
        <taxon>eudicotyledons</taxon>
        <taxon>Gunneridae</taxon>
        <taxon>Pentapetalae</taxon>
        <taxon>Caryophyllales</taxon>
        <taxon>Nepenthaceae</taxon>
        <taxon>Nepenthes</taxon>
    </lineage>
</organism>
<accession>A0AAD3XZ47</accession>
<dbReference type="EMBL" id="BSYO01000023">
    <property type="protein sequence ID" value="GMH21331.1"/>
    <property type="molecule type" value="Genomic_DNA"/>
</dbReference>
<protein>
    <submittedName>
        <fullName evidence="1">Uncharacterized protein</fullName>
    </submittedName>
</protein>
<proteinExistence type="predicted"/>
<sequence>MLKLLRGEELKLVDCVQQLYEFLRLIGPCCREVYLVTFPTLVFVEEGCSLWTVWSRTLAAVCVLLPGIRLKASGLLPGLQPVAL</sequence>